<evidence type="ECO:0000256" key="1">
    <source>
        <dbReference type="ARBA" id="ARBA00022676"/>
    </source>
</evidence>
<proteinExistence type="predicted"/>
<dbReference type="Proteomes" id="UP000320585">
    <property type="component" value="Chromosome"/>
</dbReference>
<dbReference type="PANTHER" id="PTHR22916:SF51">
    <property type="entry name" value="GLYCOSYLTRANSFERASE EPSH-RELATED"/>
    <property type="match status" value="1"/>
</dbReference>
<evidence type="ECO:0000259" key="3">
    <source>
        <dbReference type="Pfam" id="PF00535"/>
    </source>
</evidence>
<dbReference type="PANTHER" id="PTHR22916">
    <property type="entry name" value="GLYCOSYLTRANSFERASE"/>
    <property type="match status" value="1"/>
</dbReference>
<accession>A0A8D4UVY8</accession>
<gene>
    <name evidence="4" type="ORF">Dia5BBH33_18390</name>
</gene>
<evidence type="ECO:0000313" key="5">
    <source>
        <dbReference type="Proteomes" id="UP000320585"/>
    </source>
</evidence>
<dbReference type="OrthoDB" id="396512at2"/>
<feature type="domain" description="Glycosyltransferase 2-like" evidence="3">
    <location>
        <begin position="9"/>
        <end position="138"/>
    </location>
</feature>
<dbReference type="InterPro" id="IPR001173">
    <property type="entry name" value="Glyco_trans_2-like"/>
</dbReference>
<dbReference type="InterPro" id="IPR029044">
    <property type="entry name" value="Nucleotide-diphossugar_trans"/>
</dbReference>
<dbReference type="Pfam" id="PF00535">
    <property type="entry name" value="Glycos_transf_2"/>
    <property type="match status" value="1"/>
</dbReference>
<reference evidence="5" key="1">
    <citation type="submission" date="2019-05" db="EMBL/GenBank/DDBJ databases">
        <title>Complete genome sequencing of Dialister sp. strain 5BBH33.</title>
        <authorList>
            <person name="Sakamoto M."/>
            <person name="Murakami T."/>
            <person name="Mori H."/>
        </authorList>
    </citation>
    <scope>NUCLEOTIDE SEQUENCE [LARGE SCALE GENOMIC DNA]</scope>
    <source>
        <strain evidence="5">5BBH33</strain>
    </source>
</reference>
<dbReference type="GO" id="GO:0016757">
    <property type="term" value="F:glycosyltransferase activity"/>
    <property type="evidence" value="ECO:0007669"/>
    <property type="project" value="UniProtKB-KW"/>
</dbReference>
<dbReference type="KEGG" id="dho:Dia5BBH33_18390"/>
<dbReference type="SUPFAM" id="SSF53448">
    <property type="entry name" value="Nucleotide-diphospho-sugar transferases"/>
    <property type="match status" value="1"/>
</dbReference>
<keyword evidence="2" id="KW-0808">Transferase</keyword>
<dbReference type="CDD" id="cd00761">
    <property type="entry name" value="Glyco_tranf_GTA_type"/>
    <property type="match status" value="1"/>
</dbReference>
<dbReference type="GeneID" id="92717048"/>
<organism evidence="4 5">
    <name type="scientific">Dialister hominis</name>
    <dbReference type="NCBI Taxonomy" id="2582419"/>
    <lineage>
        <taxon>Bacteria</taxon>
        <taxon>Bacillati</taxon>
        <taxon>Bacillota</taxon>
        <taxon>Negativicutes</taxon>
        <taxon>Veillonellales</taxon>
        <taxon>Veillonellaceae</taxon>
        <taxon>Dialister</taxon>
    </lineage>
</organism>
<keyword evidence="5" id="KW-1185">Reference proteome</keyword>
<name>A0A8D4UVY8_9FIRM</name>
<protein>
    <recommendedName>
        <fullName evidence="3">Glycosyltransferase 2-like domain-containing protein</fullName>
    </recommendedName>
</protein>
<keyword evidence="1" id="KW-0328">Glycosyltransferase</keyword>
<dbReference type="RefSeq" id="WP_143332865.1">
    <property type="nucleotide sequence ID" value="NZ_AP019697.1"/>
</dbReference>
<dbReference type="Gene3D" id="3.90.550.10">
    <property type="entry name" value="Spore Coat Polysaccharide Biosynthesis Protein SpsA, Chain A"/>
    <property type="match status" value="1"/>
</dbReference>
<sequence>MAKNIPAVSMIVPCYNAENFIQRGISSIIHQTCPDWELILVDDGSTDSTAAICQRATAEDERVHFVRQKNQGVSAARNRGLDMAKGQYVMFMDSDDYVNPDILAFTLKEAAKYDADIVMVGHNRVEKDGNIHSDSSHWSDTENSDKIKEDILLNRLPNFVWGKLYKKSLWDDIRLPVGQVMEDLYIMPEVFYRAGQVILRKEPYYYYSHENEHSIMSEAGTHYIRRKYDHFLAWKNHEKIADHYNNNGAAFFCAQKSMRSIIRALSLDAGVNALSEAEKIYGRTYIRECRVPLPFLTCVVRDVLLSNHTGLLHFMGKAQRMLIERQQKRRARR</sequence>
<dbReference type="AlphaFoldDB" id="A0A8D4UVY8"/>
<evidence type="ECO:0000313" key="4">
    <source>
        <dbReference type="EMBL" id="BBK25904.1"/>
    </source>
</evidence>
<dbReference type="EMBL" id="AP019697">
    <property type="protein sequence ID" value="BBK25904.1"/>
    <property type="molecule type" value="Genomic_DNA"/>
</dbReference>
<evidence type="ECO:0000256" key="2">
    <source>
        <dbReference type="ARBA" id="ARBA00022679"/>
    </source>
</evidence>